<evidence type="ECO:0000256" key="1">
    <source>
        <dbReference type="ARBA" id="ARBA00004459"/>
    </source>
</evidence>
<protein>
    <submittedName>
        <fullName evidence="9">Sugar transporter</fullName>
    </submittedName>
</protein>
<name>A0A5C5U161_9GAMM</name>
<keyword evidence="9" id="KW-0762">Sugar transport</keyword>
<keyword evidence="9" id="KW-0813">Transport</keyword>
<keyword evidence="4" id="KW-0564">Palmitate</keyword>
<keyword evidence="6" id="KW-0449">Lipoprotein</keyword>
<comment type="caution">
    <text evidence="9">The sequence shown here is derived from an EMBL/GenBank/DDBJ whole genome shotgun (WGS) entry which is preliminary data.</text>
</comment>
<evidence type="ECO:0000256" key="6">
    <source>
        <dbReference type="ARBA" id="ARBA00023288"/>
    </source>
</evidence>
<keyword evidence="3" id="KW-0472">Membrane</keyword>
<keyword evidence="10" id="KW-1185">Reference proteome</keyword>
<evidence type="ECO:0000256" key="8">
    <source>
        <dbReference type="SAM" id="SignalP"/>
    </source>
</evidence>
<evidence type="ECO:0000313" key="9">
    <source>
        <dbReference type="EMBL" id="TWT19717.1"/>
    </source>
</evidence>
<comment type="subcellular location">
    <subcellularLocation>
        <location evidence="1">Cell outer membrane</location>
        <topology evidence="1">Lipid-anchor</topology>
    </subcellularLocation>
</comment>
<reference evidence="9 10" key="1">
    <citation type="submission" date="2019-07" db="EMBL/GenBank/DDBJ databases">
        <title>Luteimonas sp. YD-1 nov., isolated from acidic soil.</title>
        <authorList>
            <person name="Zhou J."/>
        </authorList>
    </citation>
    <scope>NUCLEOTIDE SEQUENCE [LARGE SCALE GENOMIC DNA]</scope>
    <source>
        <strain evidence="9 10">YD-1</strain>
    </source>
</reference>
<feature type="region of interest" description="Disordered" evidence="7">
    <location>
        <begin position="38"/>
        <end position="84"/>
    </location>
</feature>
<dbReference type="EMBL" id="VOHE01000003">
    <property type="protein sequence ID" value="TWT19717.1"/>
    <property type="molecule type" value="Genomic_DNA"/>
</dbReference>
<accession>A0A5C5U161</accession>
<evidence type="ECO:0000256" key="2">
    <source>
        <dbReference type="ARBA" id="ARBA00022729"/>
    </source>
</evidence>
<evidence type="ECO:0000256" key="3">
    <source>
        <dbReference type="ARBA" id="ARBA00023136"/>
    </source>
</evidence>
<feature type="chain" id="PRO_5022715893" evidence="8">
    <location>
        <begin position="22"/>
        <end position="84"/>
    </location>
</feature>
<dbReference type="Proteomes" id="UP000315949">
    <property type="component" value="Unassembled WGS sequence"/>
</dbReference>
<proteinExistence type="predicted"/>
<gene>
    <name evidence="9" type="ORF">FQY79_07770</name>
</gene>
<evidence type="ECO:0000256" key="5">
    <source>
        <dbReference type="ARBA" id="ARBA00023237"/>
    </source>
</evidence>
<keyword evidence="5" id="KW-0998">Cell outer membrane</keyword>
<evidence type="ECO:0000256" key="4">
    <source>
        <dbReference type="ARBA" id="ARBA00023139"/>
    </source>
</evidence>
<evidence type="ECO:0000256" key="7">
    <source>
        <dbReference type="SAM" id="MobiDB-lite"/>
    </source>
</evidence>
<dbReference type="InterPro" id="IPR032831">
    <property type="entry name" value="LptM_cons"/>
</dbReference>
<dbReference type="RefSeq" id="WP_146312339.1">
    <property type="nucleotide sequence ID" value="NZ_VOHE01000003.1"/>
</dbReference>
<organism evidence="9 10">
    <name type="scientific">Luteimonas wenzhouensis</name>
    <dbReference type="NCBI Taxonomy" id="2599615"/>
    <lineage>
        <taxon>Bacteria</taxon>
        <taxon>Pseudomonadati</taxon>
        <taxon>Pseudomonadota</taxon>
        <taxon>Gammaproteobacteria</taxon>
        <taxon>Lysobacterales</taxon>
        <taxon>Lysobacteraceae</taxon>
        <taxon>Luteimonas</taxon>
    </lineage>
</organism>
<sequence length="84" mass="8213">MRRSSLLLAPLALLLALGLAACGNKGPLVYAPLPAAEEVDEADGSGRADEAGEGAESDPAGADQALPPVDGVPPAPLPADDDAA</sequence>
<keyword evidence="2 8" id="KW-0732">Signal</keyword>
<dbReference type="NCBIfam" id="NF047847">
    <property type="entry name" value="SS_mature_LptM"/>
    <property type="match status" value="1"/>
</dbReference>
<dbReference type="PROSITE" id="PS51257">
    <property type="entry name" value="PROKAR_LIPOPROTEIN"/>
    <property type="match status" value="1"/>
</dbReference>
<feature type="signal peptide" evidence="8">
    <location>
        <begin position="1"/>
        <end position="21"/>
    </location>
</feature>
<dbReference type="AlphaFoldDB" id="A0A5C5U161"/>
<evidence type="ECO:0000313" key="10">
    <source>
        <dbReference type="Proteomes" id="UP000315949"/>
    </source>
</evidence>